<dbReference type="Pfam" id="PF06985">
    <property type="entry name" value="HET"/>
    <property type="match status" value="1"/>
</dbReference>
<sequence>MVATYVRRRVYTAHQQYTQGHYQPDVADSYRYSKPAPGEIRLVELYRSHPLAGLSARLHICPLSRAPPYEAISYTWGDVTTNHTLLIDGCSLPITRNAFMALHAMVPLWGSRLVWMDSVSINQQDSLDKNHQVALMAKIYQQATRTLSWIGDSANAERAVLQLYRLRPALVSKQMYQEVIDMMNMKVCGIETSPTWSAVSELLSHQYWTRMWIIQELAVSKEVFV</sequence>
<feature type="domain" description="Heterokaryon incompatibility" evidence="1">
    <location>
        <begin position="69"/>
        <end position="216"/>
    </location>
</feature>
<dbReference type="PANTHER" id="PTHR24148">
    <property type="entry name" value="ANKYRIN REPEAT DOMAIN-CONTAINING PROTEIN 39 HOMOLOG-RELATED"/>
    <property type="match status" value="1"/>
</dbReference>
<dbReference type="AlphaFoldDB" id="A0A6A6X655"/>
<dbReference type="OrthoDB" id="5416609at2759"/>
<dbReference type="Proteomes" id="UP000799757">
    <property type="component" value="Unassembled WGS sequence"/>
</dbReference>
<evidence type="ECO:0000313" key="2">
    <source>
        <dbReference type="EMBL" id="KAF2791407.1"/>
    </source>
</evidence>
<dbReference type="InterPro" id="IPR052895">
    <property type="entry name" value="HetReg/Transcr_Mod"/>
</dbReference>
<gene>
    <name evidence="2" type="ORF">K505DRAFT_248996</name>
</gene>
<evidence type="ECO:0000313" key="3">
    <source>
        <dbReference type="Proteomes" id="UP000799757"/>
    </source>
</evidence>
<evidence type="ECO:0000259" key="1">
    <source>
        <dbReference type="Pfam" id="PF06985"/>
    </source>
</evidence>
<reference evidence="2" key="1">
    <citation type="journal article" date="2020" name="Stud. Mycol.">
        <title>101 Dothideomycetes genomes: a test case for predicting lifestyles and emergence of pathogens.</title>
        <authorList>
            <person name="Haridas S."/>
            <person name="Albert R."/>
            <person name="Binder M."/>
            <person name="Bloem J."/>
            <person name="Labutti K."/>
            <person name="Salamov A."/>
            <person name="Andreopoulos B."/>
            <person name="Baker S."/>
            <person name="Barry K."/>
            <person name="Bills G."/>
            <person name="Bluhm B."/>
            <person name="Cannon C."/>
            <person name="Castanera R."/>
            <person name="Culley D."/>
            <person name="Daum C."/>
            <person name="Ezra D."/>
            <person name="Gonzalez J."/>
            <person name="Henrissat B."/>
            <person name="Kuo A."/>
            <person name="Liang C."/>
            <person name="Lipzen A."/>
            <person name="Lutzoni F."/>
            <person name="Magnuson J."/>
            <person name="Mondo S."/>
            <person name="Nolan M."/>
            <person name="Ohm R."/>
            <person name="Pangilinan J."/>
            <person name="Park H.-J."/>
            <person name="Ramirez L."/>
            <person name="Alfaro M."/>
            <person name="Sun H."/>
            <person name="Tritt A."/>
            <person name="Yoshinaga Y."/>
            <person name="Zwiers L.-H."/>
            <person name="Turgeon B."/>
            <person name="Goodwin S."/>
            <person name="Spatafora J."/>
            <person name="Crous P."/>
            <person name="Grigoriev I."/>
        </authorList>
    </citation>
    <scope>NUCLEOTIDE SEQUENCE</scope>
    <source>
        <strain evidence="2">CBS 109.77</strain>
    </source>
</reference>
<dbReference type="InterPro" id="IPR010730">
    <property type="entry name" value="HET"/>
</dbReference>
<name>A0A6A6X655_9PLEO</name>
<dbReference type="PANTHER" id="PTHR24148:SF73">
    <property type="entry name" value="HET DOMAIN PROTEIN (AFU_ORTHOLOGUE AFUA_8G01020)"/>
    <property type="match status" value="1"/>
</dbReference>
<protein>
    <recommendedName>
        <fullName evidence="1">Heterokaryon incompatibility domain-containing protein</fullName>
    </recommendedName>
</protein>
<dbReference type="EMBL" id="MU002020">
    <property type="protein sequence ID" value="KAF2791407.1"/>
    <property type="molecule type" value="Genomic_DNA"/>
</dbReference>
<accession>A0A6A6X655</accession>
<feature type="non-terminal residue" evidence="2">
    <location>
        <position position="225"/>
    </location>
</feature>
<keyword evidence="3" id="KW-1185">Reference proteome</keyword>
<organism evidence="2 3">
    <name type="scientific">Melanomma pulvis-pyrius CBS 109.77</name>
    <dbReference type="NCBI Taxonomy" id="1314802"/>
    <lineage>
        <taxon>Eukaryota</taxon>
        <taxon>Fungi</taxon>
        <taxon>Dikarya</taxon>
        <taxon>Ascomycota</taxon>
        <taxon>Pezizomycotina</taxon>
        <taxon>Dothideomycetes</taxon>
        <taxon>Pleosporomycetidae</taxon>
        <taxon>Pleosporales</taxon>
        <taxon>Melanommataceae</taxon>
        <taxon>Melanomma</taxon>
    </lineage>
</organism>
<proteinExistence type="predicted"/>